<proteinExistence type="predicted"/>
<feature type="compositionally biased region" description="Low complexity" evidence="1">
    <location>
        <begin position="14"/>
        <end position="25"/>
    </location>
</feature>
<dbReference type="OrthoDB" id="1915348at2759"/>
<dbReference type="Gene3D" id="3.30.70.2890">
    <property type="entry name" value="XS domain"/>
    <property type="match status" value="1"/>
</dbReference>
<feature type="compositionally biased region" description="Low complexity" evidence="1">
    <location>
        <begin position="71"/>
        <end position="83"/>
    </location>
</feature>
<dbReference type="GO" id="GO:0031047">
    <property type="term" value="P:regulatory ncRNA-mediated gene silencing"/>
    <property type="evidence" value="ECO:0007669"/>
    <property type="project" value="InterPro"/>
</dbReference>
<feature type="domain" description="XS" evidence="2">
    <location>
        <begin position="384"/>
        <end position="517"/>
    </location>
</feature>
<accession>A0A2I0ARV4</accession>
<evidence type="ECO:0000259" key="2">
    <source>
        <dbReference type="Pfam" id="PF03468"/>
    </source>
</evidence>
<dbReference type="InterPro" id="IPR005380">
    <property type="entry name" value="XS_domain"/>
</dbReference>
<keyword evidence="4" id="KW-1185">Reference proteome</keyword>
<reference evidence="3 4" key="1">
    <citation type="journal article" date="2017" name="Nature">
        <title>The Apostasia genome and the evolution of orchids.</title>
        <authorList>
            <person name="Zhang G.Q."/>
            <person name="Liu K.W."/>
            <person name="Li Z."/>
            <person name="Lohaus R."/>
            <person name="Hsiao Y.Y."/>
            <person name="Niu S.C."/>
            <person name="Wang J.Y."/>
            <person name="Lin Y.C."/>
            <person name="Xu Q."/>
            <person name="Chen L.J."/>
            <person name="Yoshida K."/>
            <person name="Fujiwara S."/>
            <person name="Wang Z.W."/>
            <person name="Zhang Y.Q."/>
            <person name="Mitsuda N."/>
            <person name="Wang M."/>
            <person name="Liu G.H."/>
            <person name="Pecoraro L."/>
            <person name="Huang H.X."/>
            <person name="Xiao X.J."/>
            <person name="Lin M."/>
            <person name="Wu X.Y."/>
            <person name="Wu W.L."/>
            <person name="Chen Y.Y."/>
            <person name="Chang S.B."/>
            <person name="Sakamoto S."/>
            <person name="Ohme-Takagi M."/>
            <person name="Yagi M."/>
            <person name="Zeng S.J."/>
            <person name="Shen C.Y."/>
            <person name="Yeh C.M."/>
            <person name="Luo Y.B."/>
            <person name="Tsai W.C."/>
            <person name="Van de Peer Y."/>
            <person name="Liu Z.J."/>
        </authorList>
    </citation>
    <scope>NUCLEOTIDE SEQUENCE [LARGE SCALE GENOMIC DNA]</scope>
    <source>
        <strain evidence="4">cv. Shenzhen</strain>
        <tissue evidence="3">Stem</tissue>
    </source>
</reference>
<evidence type="ECO:0000313" key="4">
    <source>
        <dbReference type="Proteomes" id="UP000236161"/>
    </source>
</evidence>
<gene>
    <name evidence="3" type="primary">SGS3</name>
    <name evidence="3" type="ORF">AXF42_Ash013001</name>
</gene>
<feature type="region of interest" description="Disordered" evidence="1">
    <location>
        <begin position="1"/>
        <end position="83"/>
    </location>
</feature>
<protein>
    <submittedName>
        <fullName evidence="3">Protein suppresor of gene silencing 3</fullName>
    </submittedName>
</protein>
<sequence length="539" mass="58717">MKNPKPAGGKGSSHKGFSAKSSSAAGGSGGGGRKSRWESSNRPPSGGGAPSDSKPPEKDVAEPSAPPQQPQTPTAPSVPIAAIPPASRLLSSAVPPPPQPYGFHNLERRTVVLADGTVRSYFALPPDYPLEPHGDKILRPGLGHGYDPHFPPSGPAFGAEGFREPPPPSFARGGSDYWSSLGLDGPAGSSSLKRKYAEEEFAWQRQLALQYGHSNPMGLPLGPIGDGFGRMGSPSRREHQDDFRLSKQVKLEGEGYDDLSGRRFRPDGSTHLVAREVDKQALNDAFLRLSKTINESPTQRKRYLEDGKHGLLQCVVCGRGSKEFADVHGLIMHAYNSQNAELQIDHLGLHKALCVLMGWDYAKAPDGSKVYQSLPEDDAISNREDLMIWPPVVIIHNTSSGKKKDGRLDGFGNKDMDVKLKELGFGGGKAKSLYGKEGHMGITAVRFEKNEAGLKEAVNLAEFFERNNRGRSGWARVQASRSAGDDDKNPDLVMVDKQTGEKRRIFYGYLATAMDIEKVEFDIRKKVVIKSRRDLDFTK</sequence>
<evidence type="ECO:0000256" key="1">
    <source>
        <dbReference type="SAM" id="MobiDB-lite"/>
    </source>
</evidence>
<organism evidence="3 4">
    <name type="scientific">Apostasia shenzhenica</name>
    <dbReference type="NCBI Taxonomy" id="1088818"/>
    <lineage>
        <taxon>Eukaryota</taxon>
        <taxon>Viridiplantae</taxon>
        <taxon>Streptophyta</taxon>
        <taxon>Embryophyta</taxon>
        <taxon>Tracheophyta</taxon>
        <taxon>Spermatophyta</taxon>
        <taxon>Magnoliopsida</taxon>
        <taxon>Liliopsida</taxon>
        <taxon>Asparagales</taxon>
        <taxon>Orchidaceae</taxon>
        <taxon>Apostasioideae</taxon>
        <taxon>Apostasia</taxon>
    </lineage>
</organism>
<dbReference type="PANTHER" id="PTHR46619">
    <property type="entry name" value="RNA RECOGNITION MOTIF XS DOMAIN PROTEIN-RELATED"/>
    <property type="match status" value="1"/>
</dbReference>
<dbReference type="EMBL" id="KZ451955">
    <property type="protein sequence ID" value="PKA58277.1"/>
    <property type="molecule type" value="Genomic_DNA"/>
</dbReference>
<evidence type="ECO:0000313" key="3">
    <source>
        <dbReference type="EMBL" id="PKA58277.1"/>
    </source>
</evidence>
<dbReference type="STRING" id="1088818.A0A2I0ARV4"/>
<dbReference type="PANTHER" id="PTHR46619:SF3">
    <property type="entry name" value="RNA RECOGNITION MOTIF XS DOMAIN PROTEIN"/>
    <property type="match status" value="1"/>
</dbReference>
<dbReference type="Pfam" id="PF03468">
    <property type="entry name" value="XS"/>
    <property type="match status" value="1"/>
</dbReference>
<dbReference type="AlphaFoldDB" id="A0A2I0ARV4"/>
<dbReference type="Proteomes" id="UP000236161">
    <property type="component" value="Unassembled WGS sequence"/>
</dbReference>
<name>A0A2I0ARV4_9ASPA</name>
<dbReference type="InterPro" id="IPR038588">
    <property type="entry name" value="XS_domain_sf"/>
</dbReference>